<dbReference type="InterPro" id="IPR016715">
    <property type="entry name" value="PAF_acetylhydro_eukaryote"/>
</dbReference>
<dbReference type="SUPFAM" id="SSF53474">
    <property type="entry name" value="alpha/beta-Hydrolases"/>
    <property type="match status" value="1"/>
</dbReference>
<evidence type="ECO:0000256" key="3">
    <source>
        <dbReference type="ARBA" id="ARBA00022963"/>
    </source>
</evidence>
<dbReference type="EC" id="3.1.1.47" evidence="1 5"/>
<keyword evidence="3 5" id="KW-0442">Lipid degradation</keyword>
<dbReference type="InterPro" id="IPR029058">
    <property type="entry name" value="AB_hydrolase_fold"/>
</dbReference>
<comment type="catalytic activity">
    <reaction evidence="5">
        <text>a 1-O-alkyl-2-acetyl-sn-glycero-3-phosphocholine + H2O = a 1-O-alkyl-sn-glycero-3-phosphocholine + acetate + H(+)</text>
        <dbReference type="Rhea" id="RHEA:17777"/>
        <dbReference type="ChEBI" id="CHEBI:15377"/>
        <dbReference type="ChEBI" id="CHEBI:15378"/>
        <dbReference type="ChEBI" id="CHEBI:30089"/>
        <dbReference type="ChEBI" id="CHEBI:30909"/>
        <dbReference type="ChEBI" id="CHEBI:36707"/>
        <dbReference type="EC" id="3.1.1.47"/>
    </reaction>
</comment>
<dbReference type="PANTHER" id="PTHR10272:SF0">
    <property type="entry name" value="PLATELET-ACTIVATING FACTOR ACETYLHYDROLASE"/>
    <property type="match status" value="1"/>
</dbReference>
<keyword evidence="2 5" id="KW-0378">Hydrolase</keyword>
<dbReference type="PANTHER" id="PTHR10272">
    <property type="entry name" value="PLATELET-ACTIVATING FACTOR ACETYLHYDROLASE"/>
    <property type="match status" value="1"/>
</dbReference>
<dbReference type="EMBL" id="JAEAOA010001532">
    <property type="protein sequence ID" value="KAK3583187.1"/>
    <property type="molecule type" value="Genomic_DNA"/>
</dbReference>
<dbReference type="Pfam" id="PF03403">
    <property type="entry name" value="PAF-AH_p_II"/>
    <property type="match status" value="1"/>
</dbReference>
<evidence type="ECO:0000313" key="8">
    <source>
        <dbReference type="Proteomes" id="UP001195483"/>
    </source>
</evidence>
<feature type="active site" description="Charge relay system" evidence="6">
    <location>
        <position position="335"/>
    </location>
</feature>
<dbReference type="Gene3D" id="3.40.50.1820">
    <property type="entry name" value="alpha/beta hydrolase"/>
    <property type="match status" value="1"/>
</dbReference>
<feature type="active site" description="Nucleophile" evidence="6">
    <location>
        <position position="257"/>
    </location>
</feature>
<dbReference type="Proteomes" id="UP001195483">
    <property type="component" value="Unassembled WGS sequence"/>
</dbReference>
<evidence type="ECO:0000256" key="6">
    <source>
        <dbReference type="PIRSR" id="PIRSR018169-1"/>
    </source>
</evidence>
<protein>
    <recommendedName>
        <fullName evidence="1 5">1-alkyl-2-acetylglycerophosphocholine esterase</fullName>
        <ecNumber evidence="1 5">3.1.1.47</ecNumber>
    </recommendedName>
</protein>
<evidence type="ECO:0000313" key="7">
    <source>
        <dbReference type="EMBL" id="KAK3583187.1"/>
    </source>
</evidence>
<accession>A0AAE0VNC2</accession>
<reference evidence="7" key="2">
    <citation type="journal article" date="2021" name="Genome Biol. Evol.">
        <title>Developing a high-quality reference genome for a parasitic bivalve with doubly uniparental inheritance (Bivalvia: Unionida).</title>
        <authorList>
            <person name="Smith C.H."/>
        </authorList>
    </citation>
    <scope>NUCLEOTIDE SEQUENCE</scope>
    <source>
        <strain evidence="7">CHS0354</strain>
        <tissue evidence="7">Mantle</tissue>
    </source>
</reference>
<reference evidence="7" key="1">
    <citation type="journal article" date="2021" name="Genome Biol. Evol.">
        <title>A High-Quality Reference Genome for a Parasitic Bivalve with Doubly Uniparental Inheritance (Bivalvia: Unionida).</title>
        <authorList>
            <person name="Smith C.H."/>
        </authorList>
    </citation>
    <scope>NUCLEOTIDE SEQUENCE</scope>
    <source>
        <strain evidence="7">CHS0354</strain>
    </source>
</reference>
<gene>
    <name evidence="7" type="ORF">CHS0354_025706</name>
</gene>
<evidence type="ECO:0000256" key="1">
    <source>
        <dbReference type="ARBA" id="ARBA00013201"/>
    </source>
</evidence>
<dbReference type="PIRSF" id="PIRSF018169">
    <property type="entry name" value="PAF_acetylhydrolase"/>
    <property type="match status" value="1"/>
</dbReference>
<comment type="caution">
    <text evidence="7">The sequence shown here is derived from an EMBL/GenBank/DDBJ whole genome shotgun (WGS) entry which is preliminary data.</text>
</comment>
<dbReference type="GO" id="GO:0016042">
    <property type="term" value="P:lipid catabolic process"/>
    <property type="evidence" value="ECO:0007669"/>
    <property type="project" value="UniProtKB-KW"/>
</dbReference>
<keyword evidence="8" id="KW-1185">Reference proteome</keyword>
<proteinExistence type="predicted"/>
<dbReference type="GO" id="GO:0003847">
    <property type="term" value="F:1-alkyl-2-acetylglycerophosphocholine esterase activity"/>
    <property type="evidence" value="ECO:0007669"/>
    <property type="project" value="UniProtKB-UniRule"/>
</dbReference>
<evidence type="ECO:0000256" key="2">
    <source>
        <dbReference type="ARBA" id="ARBA00022801"/>
    </source>
</evidence>
<organism evidence="7 8">
    <name type="scientific">Potamilus streckersoni</name>
    <dbReference type="NCBI Taxonomy" id="2493646"/>
    <lineage>
        <taxon>Eukaryota</taxon>
        <taxon>Metazoa</taxon>
        <taxon>Spiralia</taxon>
        <taxon>Lophotrochozoa</taxon>
        <taxon>Mollusca</taxon>
        <taxon>Bivalvia</taxon>
        <taxon>Autobranchia</taxon>
        <taxon>Heteroconchia</taxon>
        <taxon>Palaeoheterodonta</taxon>
        <taxon>Unionida</taxon>
        <taxon>Unionoidea</taxon>
        <taxon>Unionidae</taxon>
        <taxon>Ambleminae</taxon>
        <taxon>Lampsilini</taxon>
        <taxon>Potamilus</taxon>
    </lineage>
</organism>
<feature type="active site" description="Charge relay system" evidence="6">
    <location>
        <position position="280"/>
    </location>
</feature>
<keyword evidence="4 5" id="KW-0443">Lipid metabolism</keyword>
<evidence type="ECO:0000256" key="5">
    <source>
        <dbReference type="PIRNR" id="PIRNR018169"/>
    </source>
</evidence>
<sequence>MDKKIRRHLPPGSGEYSVGCVDIMSDHTDDGSFFRLYYPVEKTDIFERDTQWPLWLPRKQYIFGYLHFLKWNPKIFGKFFRWIGGDIYVPALWMAPLCQSADKYPVIVFSHGIGGNRTTYTTLCLELASQGFIVASIEHRDGSASMTYHLRDYFGGNINDYVGSAKKVKTKTLHRSPSFKEEWKPFEHTDVMGISWDDFQYRNKQVHKRADECVKLLNVLTALNDGRGIQNFLGFYFNTKQFKSKLDLSQVAMVGHSFGGATCVCALAKDKRFKVGIVLDGWMHPLDEEVIPMVTQPVLMLNYASFQWRKNIQQMRELERQDVERIMITIKGTCHQSCTDFQFLFNKPLGKLLDVRHVLSPKKAMDINFKAVLSFLWKHLGINGKEYHEDVLNGSHKLVLTGTNIDMEVEGGDSPFSPKSYIKLPDDLS</sequence>
<evidence type="ECO:0000256" key="4">
    <source>
        <dbReference type="ARBA" id="ARBA00023098"/>
    </source>
</evidence>
<dbReference type="AlphaFoldDB" id="A0AAE0VNC2"/>
<name>A0AAE0VNC2_9BIVA</name>
<reference evidence="7" key="3">
    <citation type="submission" date="2023-05" db="EMBL/GenBank/DDBJ databases">
        <authorList>
            <person name="Smith C.H."/>
        </authorList>
    </citation>
    <scope>NUCLEOTIDE SEQUENCE</scope>
    <source>
        <strain evidence="7">CHS0354</strain>
        <tissue evidence="7">Mantle</tissue>
    </source>
</reference>